<dbReference type="PIRSF" id="PIRSF005894">
    <property type="entry name" value="Monothiol_GRX"/>
    <property type="match status" value="1"/>
</dbReference>
<dbReference type="OrthoDB" id="9804115at2"/>
<dbReference type="Gene3D" id="3.40.30.10">
    <property type="entry name" value="Glutaredoxin"/>
    <property type="match status" value="1"/>
</dbReference>
<evidence type="ECO:0000256" key="5">
    <source>
        <dbReference type="ARBA" id="ARBA00023014"/>
    </source>
</evidence>
<dbReference type="RefSeq" id="WP_010439861.1">
    <property type="nucleotide sequence ID" value="NZ_AEYW01000006.1"/>
</dbReference>
<dbReference type="FunFam" id="3.40.30.10:FF:000005">
    <property type="entry name" value="Glutaredoxin 5"/>
    <property type="match status" value="1"/>
</dbReference>
<dbReference type="GO" id="GO:0051537">
    <property type="term" value="F:2 iron, 2 sulfur cluster binding"/>
    <property type="evidence" value="ECO:0007669"/>
    <property type="project" value="UniProtKB-KW"/>
</dbReference>
<keyword evidence="4 8" id="KW-0408">Iron</keyword>
<comment type="caution">
    <text evidence="10">The sequence shown here is derived from an EMBL/GenBank/DDBJ whole genome shotgun (WGS) entry which is preliminary data.</text>
</comment>
<proteinExistence type="inferred from homology"/>
<comment type="similarity">
    <text evidence="1 7">Belongs to the glutaredoxin family. Monothiol subfamily.</text>
</comment>
<dbReference type="InterPro" id="IPR014434">
    <property type="entry name" value="Monothiol_GRX"/>
</dbReference>
<evidence type="ECO:0000256" key="1">
    <source>
        <dbReference type="ARBA" id="ARBA00009630"/>
    </source>
</evidence>
<dbReference type="AlphaFoldDB" id="A0A497ZR91"/>
<evidence type="ECO:0000256" key="3">
    <source>
        <dbReference type="ARBA" id="ARBA00022723"/>
    </source>
</evidence>
<dbReference type="PANTHER" id="PTHR10293">
    <property type="entry name" value="GLUTAREDOXIN FAMILY MEMBER"/>
    <property type="match status" value="1"/>
</dbReference>
<sequence length="120" mass="13270">MNDVKSQIDETVKANDVVLYMKGTKEMPQCGFSSRVAGVLNYMGVEYTDVNVLADDSVRQGIKDYSDWPTVPQLFVKGEFVGGCDIITEMTLSGELDTLFEENNVGYDKDAADKIREANA</sequence>
<dbReference type="Proteomes" id="UP000271700">
    <property type="component" value="Unassembled WGS sequence"/>
</dbReference>
<dbReference type="GO" id="GO:0046872">
    <property type="term" value="F:metal ion binding"/>
    <property type="evidence" value="ECO:0007669"/>
    <property type="project" value="UniProtKB-KW"/>
</dbReference>
<dbReference type="InterPro" id="IPR033658">
    <property type="entry name" value="GRX_PICOT-like"/>
</dbReference>
<evidence type="ECO:0000256" key="8">
    <source>
        <dbReference type="PIRSR" id="PIRSR005894-2"/>
    </source>
</evidence>
<evidence type="ECO:0000256" key="4">
    <source>
        <dbReference type="ARBA" id="ARBA00023004"/>
    </source>
</evidence>
<evidence type="ECO:0000313" key="10">
    <source>
        <dbReference type="EMBL" id="RLK10487.1"/>
    </source>
</evidence>
<keyword evidence="2 8" id="KW-0001">2Fe-2S</keyword>
<evidence type="ECO:0000313" key="11">
    <source>
        <dbReference type="Proteomes" id="UP000271700"/>
    </source>
</evidence>
<dbReference type="STRING" id="981384.GCA_000192475_03131"/>
<name>A0A497ZR91_9RHOB</name>
<keyword evidence="5 8" id="KW-0411">Iron-sulfur</keyword>
<accession>A0A497ZR91</accession>
<evidence type="ECO:0000256" key="7">
    <source>
        <dbReference type="PIRNR" id="PIRNR005894"/>
    </source>
</evidence>
<dbReference type="InterPro" id="IPR036249">
    <property type="entry name" value="Thioredoxin-like_sf"/>
</dbReference>
<dbReference type="GO" id="GO:0015036">
    <property type="term" value="F:disulfide oxidoreductase activity"/>
    <property type="evidence" value="ECO:0007669"/>
    <property type="project" value="InterPro"/>
</dbReference>
<keyword evidence="11" id="KW-1185">Reference proteome</keyword>
<evidence type="ECO:0000256" key="2">
    <source>
        <dbReference type="ARBA" id="ARBA00022714"/>
    </source>
</evidence>
<dbReference type="CDD" id="cd03028">
    <property type="entry name" value="GRX_PICOT_like"/>
    <property type="match status" value="1"/>
</dbReference>
<feature type="binding site" evidence="8">
    <location>
        <position position="30"/>
    </location>
    <ligand>
        <name>[2Fe-2S] cluster</name>
        <dbReference type="ChEBI" id="CHEBI:190135"/>
        <note>ligand shared between dimeric partners</note>
    </ligand>
</feature>
<dbReference type="SUPFAM" id="SSF52833">
    <property type="entry name" value="Thioredoxin-like"/>
    <property type="match status" value="1"/>
</dbReference>
<reference evidence="10 11" key="1">
    <citation type="submission" date="2018-10" db="EMBL/GenBank/DDBJ databases">
        <title>Genomic Encyclopedia of Archaeal and Bacterial Type Strains, Phase II (KMG-II): from individual species to whole genera.</title>
        <authorList>
            <person name="Goeker M."/>
        </authorList>
    </citation>
    <scope>NUCLEOTIDE SEQUENCE [LARGE SCALE GENOMIC DNA]</scope>
    <source>
        <strain evidence="10 11">DSM 29317</strain>
    </source>
</reference>
<organism evidence="10 11">
    <name type="scientific">Ruegeria conchae</name>
    <dbReference type="NCBI Taxonomy" id="981384"/>
    <lineage>
        <taxon>Bacteria</taxon>
        <taxon>Pseudomonadati</taxon>
        <taxon>Pseudomonadota</taxon>
        <taxon>Alphaproteobacteria</taxon>
        <taxon>Rhodobacterales</taxon>
        <taxon>Roseobacteraceae</taxon>
        <taxon>Ruegeria</taxon>
    </lineage>
</organism>
<keyword evidence="6" id="KW-0676">Redox-active center</keyword>
<evidence type="ECO:0000256" key="6">
    <source>
        <dbReference type="ARBA" id="ARBA00023284"/>
    </source>
</evidence>
<dbReference type="NCBIfam" id="TIGR00365">
    <property type="entry name" value="Grx4 family monothiol glutaredoxin"/>
    <property type="match status" value="1"/>
</dbReference>
<protein>
    <recommendedName>
        <fullName evidence="7">Glutaredoxin</fullName>
    </recommendedName>
</protein>
<dbReference type="PANTHER" id="PTHR10293:SF16">
    <property type="entry name" value="GLUTAREDOXIN-RELATED PROTEIN 5, MITOCHONDRIAL"/>
    <property type="match status" value="1"/>
</dbReference>
<dbReference type="InterPro" id="IPR002109">
    <property type="entry name" value="Glutaredoxin"/>
</dbReference>
<feature type="domain" description="Glutaredoxin" evidence="9">
    <location>
        <begin position="17"/>
        <end position="81"/>
    </location>
</feature>
<dbReference type="PROSITE" id="PS51354">
    <property type="entry name" value="GLUTAREDOXIN_2"/>
    <property type="match status" value="1"/>
</dbReference>
<dbReference type="Pfam" id="PF00462">
    <property type="entry name" value="Glutaredoxin"/>
    <property type="match status" value="1"/>
</dbReference>
<gene>
    <name evidence="10" type="ORF">CLV75_0460</name>
</gene>
<keyword evidence="3 8" id="KW-0479">Metal-binding</keyword>
<evidence type="ECO:0000259" key="9">
    <source>
        <dbReference type="Pfam" id="PF00462"/>
    </source>
</evidence>
<dbReference type="InterPro" id="IPR004480">
    <property type="entry name" value="Monothiol_GRX-rel"/>
</dbReference>
<dbReference type="EMBL" id="RCCT01000001">
    <property type="protein sequence ID" value="RLK10487.1"/>
    <property type="molecule type" value="Genomic_DNA"/>
</dbReference>